<dbReference type="KEGG" id="bdi:100831318"/>
<dbReference type="Gene3D" id="2.130.10.10">
    <property type="entry name" value="YVTN repeat-like/Quinoprotein amine dehydrogenase"/>
    <property type="match status" value="1"/>
</dbReference>
<dbReference type="OMA" id="HRKFAAG"/>
<evidence type="ECO:0000256" key="1">
    <source>
        <dbReference type="PROSITE-ProRule" id="PRU00221"/>
    </source>
</evidence>
<dbReference type="SUPFAM" id="SSF50998">
    <property type="entry name" value="Quinoprotein alcohol dehydrogenase-like"/>
    <property type="match status" value="1"/>
</dbReference>
<reference evidence="3 4" key="1">
    <citation type="journal article" date="2010" name="Nature">
        <title>Genome sequencing and analysis of the model grass Brachypodium distachyon.</title>
        <authorList>
            <consortium name="International Brachypodium Initiative"/>
        </authorList>
    </citation>
    <scope>NUCLEOTIDE SEQUENCE [LARGE SCALE GENOMIC DNA]</scope>
    <source>
        <strain evidence="3">Bd21</strain>
        <strain evidence="4">cv. Bd21</strain>
    </source>
</reference>
<dbReference type="InterPro" id="IPR011047">
    <property type="entry name" value="Quinoprotein_ADH-like_sf"/>
</dbReference>
<dbReference type="CDD" id="cd22857">
    <property type="entry name" value="WDR74"/>
    <property type="match status" value="1"/>
</dbReference>
<dbReference type="EnsemblPlants" id="PNT75035">
    <property type="protein sequence ID" value="PNT75035"/>
    <property type="gene ID" value="BRADI_1g26700v3"/>
</dbReference>
<dbReference type="Proteomes" id="UP000008810">
    <property type="component" value="Chromosome 1"/>
</dbReference>
<dbReference type="PANTHER" id="PTHR16038:SF4">
    <property type="entry name" value="WD REPEAT-CONTAINING PROTEIN 74"/>
    <property type="match status" value="1"/>
</dbReference>
<dbReference type="GO" id="GO:0030687">
    <property type="term" value="C:preribosome, large subunit precursor"/>
    <property type="evidence" value="ECO:0000318"/>
    <property type="project" value="GO_Central"/>
</dbReference>
<evidence type="ECO:0000313" key="3">
    <source>
        <dbReference type="EMBL" id="KQK16091.1"/>
    </source>
</evidence>
<keyword evidence="1" id="KW-0853">WD repeat</keyword>
<feature type="compositionally biased region" description="Basic residues" evidence="2">
    <location>
        <begin position="487"/>
        <end position="498"/>
    </location>
</feature>
<name>I1GU49_BRADI</name>
<feature type="repeat" description="WD" evidence="1">
    <location>
        <begin position="305"/>
        <end position="339"/>
    </location>
</feature>
<dbReference type="PANTHER" id="PTHR16038">
    <property type="entry name" value="NOP SEVEN ASSOCIATED PROTEIN 1"/>
    <property type="match status" value="1"/>
</dbReference>
<evidence type="ECO:0000256" key="2">
    <source>
        <dbReference type="SAM" id="MobiDB-lite"/>
    </source>
</evidence>
<organism evidence="4">
    <name type="scientific">Brachypodium distachyon</name>
    <name type="common">Purple false brome</name>
    <name type="synonym">Trachynia distachya</name>
    <dbReference type="NCBI Taxonomy" id="15368"/>
    <lineage>
        <taxon>Eukaryota</taxon>
        <taxon>Viridiplantae</taxon>
        <taxon>Streptophyta</taxon>
        <taxon>Embryophyta</taxon>
        <taxon>Tracheophyta</taxon>
        <taxon>Spermatophyta</taxon>
        <taxon>Magnoliopsida</taxon>
        <taxon>Liliopsida</taxon>
        <taxon>Poales</taxon>
        <taxon>Poaceae</taxon>
        <taxon>BOP clade</taxon>
        <taxon>Pooideae</taxon>
        <taxon>Stipodae</taxon>
        <taxon>Brachypodieae</taxon>
        <taxon>Brachypodium</taxon>
    </lineage>
</organism>
<reference evidence="4" key="3">
    <citation type="submission" date="2018-08" db="UniProtKB">
        <authorList>
            <consortium name="EnsemblPlants"/>
        </authorList>
    </citation>
    <scope>IDENTIFICATION</scope>
    <source>
        <strain evidence="4">cv. Bd21</strain>
    </source>
</reference>
<dbReference type="STRING" id="15368.I1GU49"/>
<dbReference type="GO" id="GO:0005730">
    <property type="term" value="C:nucleolus"/>
    <property type="evidence" value="ECO:0000318"/>
    <property type="project" value="GO_Central"/>
</dbReference>
<dbReference type="Gramene" id="KQK16091">
    <property type="protein sequence ID" value="KQK16091"/>
    <property type="gene ID" value="BRADI_1g26700v3"/>
</dbReference>
<feature type="compositionally biased region" description="Basic and acidic residues" evidence="2">
    <location>
        <begin position="428"/>
        <end position="444"/>
    </location>
</feature>
<dbReference type="AlphaFoldDB" id="I1GU49"/>
<dbReference type="eggNOG" id="KOG3881">
    <property type="taxonomic scope" value="Eukaryota"/>
</dbReference>
<dbReference type="OrthoDB" id="18388at2759"/>
<dbReference type="EnsemblPlants" id="KQK16091">
    <property type="protein sequence ID" value="KQK16091"/>
    <property type="gene ID" value="BRADI_1g26700v3"/>
</dbReference>
<dbReference type="PROSITE" id="PS50082">
    <property type="entry name" value="WD_REPEATS_2"/>
    <property type="match status" value="1"/>
</dbReference>
<dbReference type="GeneID" id="100831318"/>
<feature type="compositionally biased region" description="Basic and acidic residues" evidence="2">
    <location>
        <begin position="395"/>
        <end position="411"/>
    </location>
</feature>
<sequence length="498" mass="54455">MPRLTSVESPGCPPLRAITTDVLGLVKVVEARARPAGVAKVVETWGEPDASRSILVASLADRAVDPVLAVARKNGVVELLNPLNGDALAAVKSSWPEQTDGAAGDDPLVALHLFKKQAPDSSTLGTFLACTDKGKACVRSVAKENTASDLDVGPSSTWDVCNAGKLQFSSVDAGENYAMFGGKGIEVNLWDITSCSKIWSAKCPRANSLGIFTRPWFTAGTFLCKDDHRKIVACTNNHQVRLYDTASQRRPVISVDFRESPIKAVVEDPDGHTIYIGTGTGDLASFDMRTGKLLGCYVGKCCGSIRSIVKHPELPLIASCGLDSYLRIWDTNTRQPLSAVYLKQHLTTVVIDSHFSAEESEETKSKLPESSMVAEATVRREKKKKNQLVEEDEEGSRMVKPDDNDAETVTRKEKKKKKNRMVADDEEGTRMVDPDDSDAKTVRKENKKKKSRMVSEDEEGTQMADPDDSYAEMYAPKRIKSGERSKGTKKKSKKQQVA</sequence>
<dbReference type="InterPro" id="IPR001680">
    <property type="entry name" value="WD40_rpt"/>
</dbReference>
<reference evidence="3" key="2">
    <citation type="submission" date="2017-06" db="EMBL/GenBank/DDBJ databases">
        <title>WGS assembly of Brachypodium distachyon.</title>
        <authorList>
            <consortium name="The International Brachypodium Initiative"/>
            <person name="Lucas S."/>
            <person name="Harmon-Smith M."/>
            <person name="Lail K."/>
            <person name="Tice H."/>
            <person name="Grimwood J."/>
            <person name="Bruce D."/>
            <person name="Barry K."/>
            <person name="Shu S."/>
            <person name="Lindquist E."/>
            <person name="Wang M."/>
            <person name="Pitluck S."/>
            <person name="Vogel J.P."/>
            <person name="Garvin D.F."/>
            <person name="Mockler T.C."/>
            <person name="Schmutz J."/>
            <person name="Rokhsar D."/>
            <person name="Bevan M.W."/>
        </authorList>
    </citation>
    <scope>NUCLEOTIDE SEQUENCE</scope>
    <source>
        <strain evidence="3">Bd21</strain>
    </source>
</reference>
<dbReference type="InterPro" id="IPR015943">
    <property type="entry name" value="WD40/YVTN_repeat-like_dom_sf"/>
</dbReference>
<dbReference type="RefSeq" id="XP_010237949.1">
    <property type="nucleotide sequence ID" value="XM_010239647.3"/>
</dbReference>
<dbReference type="GO" id="GO:0042273">
    <property type="term" value="P:ribosomal large subunit biogenesis"/>
    <property type="evidence" value="ECO:0000318"/>
    <property type="project" value="GO_Central"/>
</dbReference>
<evidence type="ECO:0000313" key="4">
    <source>
        <dbReference type="EnsemblPlants" id="KQK16091"/>
    </source>
</evidence>
<dbReference type="EMBL" id="CM000880">
    <property type="protein sequence ID" value="KQK16091.1"/>
    <property type="molecule type" value="Genomic_DNA"/>
</dbReference>
<keyword evidence="5" id="KW-1185">Reference proteome</keyword>
<dbReference type="HOGENOM" id="CLU_033769_3_0_1"/>
<feature type="compositionally biased region" description="Acidic residues" evidence="2">
    <location>
        <begin position="456"/>
        <end position="470"/>
    </location>
</feature>
<accession>I1GU49</accession>
<gene>
    <name evidence="4" type="primary">LOC100831318</name>
    <name evidence="3" type="ORF">BRADI_1g26700v3</name>
</gene>
<feature type="region of interest" description="Disordered" evidence="2">
    <location>
        <begin position="357"/>
        <end position="498"/>
    </location>
</feature>
<dbReference type="EMBL" id="CM000880">
    <property type="protein sequence ID" value="PNT75035.1"/>
    <property type="molecule type" value="Genomic_DNA"/>
</dbReference>
<proteinExistence type="predicted"/>
<dbReference type="InterPro" id="IPR037379">
    <property type="entry name" value="WDR74/Nsa1"/>
</dbReference>
<protein>
    <submittedName>
        <fullName evidence="3 4">Uncharacterized protein</fullName>
    </submittedName>
</protein>
<dbReference type="Gramene" id="PNT75035">
    <property type="protein sequence ID" value="PNT75035"/>
    <property type="gene ID" value="BRADI_1g26700v3"/>
</dbReference>
<evidence type="ECO:0000313" key="5">
    <source>
        <dbReference type="Proteomes" id="UP000008810"/>
    </source>
</evidence>